<gene>
    <name evidence="2" type="ORF">M9Y10_023394</name>
</gene>
<dbReference type="InterPro" id="IPR000195">
    <property type="entry name" value="Rab-GAP-TBC_dom"/>
</dbReference>
<keyword evidence="3" id="KW-1185">Reference proteome</keyword>
<comment type="caution">
    <text evidence="2">The sequence shown here is derived from an EMBL/GenBank/DDBJ whole genome shotgun (WGS) entry which is preliminary data.</text>
</comment>
<dbReference type="EMBL" id="JAPFFF010000003">
    <property type="protein sequence ID" value="KAK8894952.1"/>
    <property type="molecule type" value="Genomic_DNA"/>
</dbReference>
<accession>A0ABR2KUZ6</accession>
<sequence>MDDISNQFSPSFENISMFQPSYTSITGRASFIKFAISYGLYFVENDVSTPNPFVDPYTLNPFSEPYINSDGHHLLDLKYYSEITIIEEFPRICFHDATQEPGIVFNFRSKEEYQIFLSYLKSSFTMLSSTMQGFFKIKHFQPQIFDSNFIKERISAINSANDLDFEKKQAIFSAHSKIIKEIAPQGLNVQAPDSELNQAFESKIKMTELLQKYSIPDDRKADVWLFLTGISPLEKLDEKRFNDYLNLREQWSSLTQSQWERSNLIREQIEQLSRAINQNKNKLLTIAGPSIIKVVFNVIMSICHLYNDLHTKHNELIQLIQVFLWMFISPNEDDNDNRNSLPNEHRYHSHKKGVIFTSDHLEGFVFWSFIYLLEKCEIRNLLTTPDKDRKTITQPVNDIIHIIHPCLYKLFQIRGLDNFEQLTPLLTMCFSTALTSCNCADVWLAAISTEHPLDFIQCMIVSSLLFNFPNIWQKSEMKADLLKLIDQAFLSLDHYYIEGAAFIILKKAKTLALNCLNFL</sequence>
<protein>
    <recommendedName>
        <fullName evidence="1">Rab-GAP TBC domain-containing protein</fullName>
    </recommendedName>
</protein>
<reference evidence="2 3" key="1">
    <citation type="submission" date="2024-04" db="EMBL/GenBank/DDBJ databases">
        <title>Tritrichomonas musculus Genome.</title>
        <authorList>
            <person name="Alves-Ferreira E."/>
            <person name="Grigg M."/>
            <person name="Lorenzi H."/>
            <person name="Galac M."/>
        </authorList>
    </citation>
    <scope>NUCLEOTIDE SEQUENCE [LARGE SCALE GENOMIC DNA]</scope>
    <source>
        <strain evidence="2 3">EAF2021</strain>
    </source>
</reference>
<feature type="domain" description="Rab-GAP TBC" evidence="1">
    <location>
        <begin position="221"/>
        <end position="450"/>
    </location>
</feature>
<dbReference type="Proteomes" id="UP001470230">
    <property type="component" value="Unassembled WGS sequence"/>
</dbReference>
<proteinExistence type="predicted"/>
<evidence type="ECO:0000313" key="2">
    <source>
        <dbReference type="EMBL" id="KAK8894952.1"/>
    </source>
</evidence>
<evidence type="ECO:0000259" key="1">
    <source>
        <dbReference type="Pfam" id="PF00566"/>
    </source>
</evidence>
<name>A0ABR2KUZ6_9EUKA</name>
<dbReference type="Pfam" id="PF00566">
    <property type="entry name" value="RabGAP-TBC"/>
    <property type="match status" value="1"/>
</dbReference>
<organism evidence="2 3">
    <name type="scientific">Tritrichomonas musculus</name>
    <dbReference type="NCBI Taxonomy" id="1915356"/>
    <lineage>
        <taxon>Eukaryota</taxon>
        <taxon>Metamonada</taxon>
        <taxon>Parabasalia</taxon>
        <taxon>Tritrichomonadida</taxon>
        <taxon>Tritrichomonadidae</taxon>
        <taxon>Tritrichomonas</taxon>
    </lineage>
</organism>
<evidence type="ECO:0000313" key="3">
    <source>
        <dbReference type="Proteomes" id="UP001470230"/>
    </source>
</evidence>